<feature type="transmembrane region" description="Helical" evidence="1">
    <location>
        <begin position="37"/>
        <end position="56"/>
    </location>
</feature>
<dbReference type="RefSeq" id="WP_069204675.1">
    <property type="nucleotide sequence ID" value="NZ_CP014168.1"/>
</dbReference>
<dbReference type="EMBL" id="CP014168">
    <property type="protein sequence ID" value="AOH84107.1"/>
    <property type="molecule type" value="Genomic_DNA"/>
</dbReference>
<dbReference type="Proteomes" id="UP000094256">
    <property type="component" value="Chromosome"/>
</dbReference>
<organism evidence="2 3">
    <name type="scientific">Sphingomonas panacis</name>
    <dbReference type="NCBI Taxonomy" id="1560345"/>
    <lineage>
        <taxon>Bacteria</taxon>
        <taxon>Pseudomonadati</taxon>
        <taxon>Pseudomonadota</taxon>
        <taxon>Alphaproteobacteria</taxon>
        <taxon>Sphingomonadales</taxon>
        <taxon>Sphingomonadaceae</taxon>
        <taxon>Sphingomonas</taxon>
    </lineage>
</organism>
<dbReference type="OrthoDB" id="9965332at2"/>
<reference evidence="2 3" key="1">
    <citation type="submission" date="2016-01" db="EMBL/GenBank/DDBJ databases">
        <title>Complete genome and mega plasmid sequence of Sphingomonas panacis DCY99 elicits systemic resistance in rice to Xanthomonas oryzae.</title>
        <authorList>
            <person name="Kim Y.J."/>
            <person name="Yang D.C."/>
            <person name="Sing P."/>
        </authorList>
    </citation>
    <scope>NUCLEOTIDE SEQUENCE [LARGE SCALE GENOMIC DNA]</scope>
    <source>
        <strain evidence="2 3">DCY99</strain>
    </source>
</reference>
<name>A0A1B3Z9M6_9SPHN</name>
<sequence>MRQTLPGGPARLNPRARRVRGRVFPFAFRKEYPMQDLLWIAAMAGLVAATLAYVRLCDNA</sequence>
<keyword evidence="1" id="KW-0812">Transmembrane</keyword>
<dbReference type="STRING" id="1560345.AWL63_09160"/>
<dbReference type="AlphaFoldDB" id="A0A1B3Z9M6"/>
<keyword evidence="1" id="KW-1133">Transmembrane helix</keyword>
<keyword evidence="3" id="KW-1185">Reference proteome</keyword>
<evidence type="ECO:0000313" key="2">
    <source>
        <dbReference type="EMBL" id="AOH84107.1"/>
    </source>
</evidence>
<gene>
    <name evidence="2" type="ORF">AWL63_09160</name>
</gene>
<accession>A0A1B3Z9M6</accession>
<protein>
    <submittedName>
        <fullName evidence="2">Uncharacterized protein</fullName>
    </submittedName>
</protein>
<proteinExistence type="predicted"/>
<dbReference type="KEGG" id="span:AWL63_09160"/>
<keyword evidence="1" id="KW-0472">Membrane</keyword>
<evidence type="ECO:0000256" key="1">
    <source>
        <dbReference type="SAM" id="Phobius"/>
    </source>
</evidence>
<evidence type="ECO:0000313" key="3">
    <source>
        <dbReference type="Proteomes" id="UP000094256"/>
    </source>
</evidence>